<dbReference type="RefSeq" id="WP_332354660.1">
    <property type="nucleotide sequence ID" value="NZ_JAZKTZ010000005.1"/>
</dbReference>
<name>A0A369XNE6_9PROT</name>
<evidence type="ECO:0000313" key="1">
    <source>
        <dbReference type="EMBL" id="RDE51484.1"/>
    </source>
</evidence>
<dbReference type="Proteomes" id="UP000253831">
    <property type="component" value="Unassembled WGS sequence"/>
</dbReference>
<protein>
    <submittedName>
        <fullName evidence="1">Uncharacterized protein</fullName>
    </submittedName>
</protein>
<sequence length="85" mass="9929">MNISDDTVLQFFRDLVRDFSQPHFSEAEFLQQQYAVIEAYVEHFPANERDSRALAWIEANAGQYRQQWHLQAASGGRQMQSNLSH</sequence>
<proteinExistence type="predicted"/>
<reference evidence="1 2" key="1">
    <citation type="submission" date="2018-05" db="EMBL/GenBank/DDBJ databases">
        <title>Integrated omic analyses show evidence that a Ca. Accumulibacter phosphatis strain performs denitrification under micro-aerobic conditions.</title>
        <authorList>
            <person name="Camejo P.Y."/>
            <person name="Katherine M.D."/>
            <person name="Daniel N.R."/>
        </authorList>
    </citation>
    <scope>NUCLEOTIDE SEQUENCE [LARGE SCALE GENOMIC DNA]</scope>
    <source>
        <strain evidence="1">UW-LDO-IC</strain>
    </source>
</reference>
<evidence type="ECO:0000313" key="2">
    <source>
        <dbReference type="Proteomes" id="UP000253831"/>
    </source>
</evidence>
<comment type="caution">
    <text evidence="1">The sequence shown here is derived from an EMBL/GenBank/DDBJ whole genome shotgun (WGS) entry which is preliminary data.</text>
</comment>
<organism evidence="1 2">
    <name type="scientific">Candidatus Accumulibacter meliphilus</name>
    <dbReference type="NCBI Taxonomy" id="2211374"/>
    <lineage>
        <taxon>Bacteria</taxon>
        <taxon>Pseudomonadati</taxon>
        <taxon>Pseudomonadota</taxon>
        <taxon>Betaproteobacteria</taxon>
        <taxon>Candidatus Accumulibacter</taxon>
    </lineage>
</organism>
<accession>A0A369XNE6</accession>
<dbReference type="EMBL" id="QPGA01000007">
    <property type="protein sequence ID" value="RDE51484.1"/>
    <property type="molecule type" value="Genomic_DNA"/>
</dbReference>
<gene>
    <name evidence="1" type="ORF">DVS81_06055</name>
</gene>
<dbReference type="AlphaFoldDB" id="A0A369XNE6"/>